<dbReference type="OrthoDB" id="3320248at2"/>
<dbReference type="RefSeq" id="WP_143049774.1">
    <property type="nucleotide sequence ID" value="NZ_BOND01000009.1"/>
</dbReference>
<keyword evidence="1" id="KW-0472">Membrane</keyword>
<sequence>MASAVSDQTGPPAGAERLARPTWVGPVSTVAVALLYLGAAFAVTGRLWVDLSTATPAVNPQDHVFFQWVLAHGAQVAEHGIYPFTTKSLNMPDGVNLMANTSVLGLGIPMSPITLLWGPQTAFAVLLVIGLAGTAFGWYWVFSRHLVDNRLVAFAAGALCGFAPGLISHAQGHVNWTAQFVVPWLVVAVIRLARPGRAIRRGIWLGLLVTYQAFVNEEVLLYTALGLFVFVLCYVVFNPRESKTKIPSFLGGLAIAIATAGALLAYPLWVQFYGPQSYEGVPTAVKDVSTDLAAYPAFARLSIAGSTETAERLTQGPAEENSFLGWPLLIACVIGIGLTWKSRTTWALVVTAFVFGALSLGPEIMIDQDGTGVEGPWRWLENLPVFNSVVPTRLSLIVVPVAAALLALGADQALKMARRTRNEKLRIAIRTVTAAAVLGALVPLAPQQLPTVDVPKTPAFVTQGLWRDYASDGQSLVFVPVTDNIYLDGMRWAAQAQIGFAIAGGYFLGPATEGADNRAIFNAPTRFTGALFDQTSRTGDLPPVTDETRAKFADDLAFWRADALILPQTETNAGQLRFLVIELTGEIPDEVGGAWVWRTKTS</sequence>
<feature type="transmembrane region" description="Helical" evidence="1">
    <location>
        <begin position="249"/>
        <end position="269"/>
    </location>
</feature>
<feature type="transmembrane region" description="Helical" evidence="1">
    <location>
        <begin position="23"/>
        <end position="43"/>
    </location>
</feature>
<feature type="transmembrane region" description="Helical" evidence="1">
    <location>
        <begin position="151"/>
        <end position="170"/>
    </location>
</feature>
<feature type="transmembrane region" description="Helical" evidence="1">
    <location>
        <begin position="123"/>
        <end position="142"/>
    </location>
</feature>
<feature type="transmembrane region" description="Helical" evidence="1">
    <location>
        <begin position="323"/>
        <end position="340"/>
    </location>
</feature>
<keyword evidence="3" id="KW-1185">Reference proteome</keyword>
<dbReference type="AlphaFoldDB" id="A0A1H3QTR4"/>
<reference evidence="3" key="1">
    <citation type="submission" date="2016-10" db="EMBL/GenBank/DDBJ databases">
        <authorList>
            <person name="Varghese N."/>
            <person name="Submissions S."/>
        </authorList>
    </citation>
    <scope>NUCLEOTIDE SEQUENCE [LARGE SCALE GENOMIC DNA]</scope>
    <source>
        <strain evidence="3">DSM 44718</strain>
    </source>
</reference>
<feature type="transmembrane region" description="Helical" evidence="1">
    <location>
        <begin position="176"/>
        <end position="193"/>
    </location>
</feature>
<feature type="transmembrane region" description="Helical" evidence="1">
    <location>
        <begin position="347"/>
        <end position="365"/>
    </location>
</feature>
<organism evidence="2 3">
    <name type="scientific">Asanoa ishikariensis</name>
    <dbReference type="NCBI Taxonomy" id="137265"/>
    <lineage>
        <taxon>Bacteria</taxon>
        <taxon>Bacillati</taxon>
        <taxon>Actinomycetota</taxon>
        <taxon>Actinomycetes</taxon>
        <taxon>Micromonosporales</taxon>
        <taxon>Micromonosporaceae</taxon>
        <taxon>Asanoa</taxon>
    </lineage>
</organism>
<evidence type="ECO:0000256" key="1">
    <source>
        <dbReference type="SAM" id="Phobius"/>
    </source>
</evidence>
<feature type="transmembrane region" description="Helical" evidence="1">
    <location>
        <begin position="427"/>
        <end position="445"/>
    </location>
</feature>
<evidence type="ECO:0008006" key="4">
    <source>
        <dbReference type="Google" id="ProtNLM"/>
    </source>
</evidence>
<keyword evidence="1" id="KW-0812">Transmembrane</keyword>
<evidence type="ECO:0000313" key="2">
    <source>
        <dbReference type="EMBL" id="SDZ16398.1"/>
    </source>
</evidence>
<feature type="transmembrane region" description="Helical" evidence="1">
    <location>
        <begin position="97"/>
        <end position="117"/>
    </location>
</feature>
<keyword evidence="1" id="KW-1133">Transmembrane helix</keyword>
<proteinExistence type="predicted"/>
<feature type="transmembrane region" description="Helical" evidence="1">
    <location>
        <begin position="198"/>
        <end position="214"/>
    </location>
</feature>
<dbReference type="STRING" id="137265.SAMN05421684_3152"/>
<evidence type="ECO:0000313" key="3">
    <source>
        <dbReference type="Proteomes" id="UP000199632"/>
    </source>
</evidence>
<protein>
    <recommendedName>
        <fullName evidence="4">Glycosyl transferase</fullName>
    </recommendedName>
</protein>
<name>A0A1H3QTR4_9ACTN</name>
<dbReference type="Proteomes" id="UP000199632">
    <property type="component" value="Unassembled WGS sequence"/>
</dbReference>
<gene>
    <name evidence="2" type="ORF">SAMN05421684_3152</name>
</gene>
<dbReference type="EMBL" id="FNQB01000002">
    <property type="protein sequence ID" value="SDZ16398.1"/>
    <property type="molecule type" value="Genomic_DNA"/>
</dbReference>
<accession>A0A1H3QTR4</accession>
<feature type="transmembrane region" description="Helical" evidence="1">
    <location>
        <begin position="385"/>
        <end position="406"/>
    </location>
</feature>
<feature type="transmembrane region" description="Helical" evidence="1">
    <location>
        <begin position="220"/>
        <end position="237"/>
    </location>
</feature>